<keyword evidence="5" id="KW-0391">Immunity</keyword>
<proteinExistence type="predicted"/>
<dbReference type="InterPro" id="IPR027417">
    <property type="entry name" value="P-loop_NTPase"/>
</dbReference>
<evidence type="ECO:0000259" key="7">
    <source>
        <dbReference type="PROSITE" id="PS50837"/>
    </source>
</evidence>
<dbReference type="Gene3D" id="1.10.533.10">
    <property type="entry name" value="Death Domain, Fas"/>
    <property type="match status" value="1"/>
</dbReference>
<dbReference type="PANTHER" id="PTHR45690:SF19">
    <property type="entry name" value="NACHT, LRR AND PYD DOMAINS-CONTAINING PROTEIN 3"/>
    <property type="match status" value="1"/>
</dbReference>
<dbReference type="GO" id="GO:0045087">
    <property type="term" value="P:innate immune response"/>
    <property type="evidence" value="ECO:0007669"/>
    <property type="project" value="UniProtKB-KW"/>
</dbReference>
<comment type="subcellular location">
    <subcellularLocation>
        <location evidence="1">Cytoplasm</location>
    </subcellularLocation>
</comment>
<evidence type="ECO:0008006" key="10">
    <source>
        <dbReference type="Google" id="ProtNLM"/>
    </source>
</evidence>
<keyword evidence="3" id="KW-0399">Innate immunity</keyword>
<evidence type="ECO:0000256" key="4">
    <source>
        <dbReference type="ARBA" id="ARBA00022737"/>
    </source>
</evidence>
<dbReference type="GO" id="GO:0061702">
    <property type="term" value="C:canonical inflammasome complex"/>
    <property type="evidence" value="ECO:0007669"/>
    <property type="project" value="UniProtKB-SubCell"/>
</dbReference>
<dbReference type="AlphaFoldDB" id="A0A3Q2PFY6"/>
<dbReference type="SMART" id="SM00382">
    <property type="entry name" value="AAA"/>
    <property type="match status" value="1"/>
</dbReference>
<dbReference type="PROSITE" id="PS50209">
    <property type="entry name" value="CARD"/>
    <property type="match status" value="1"/>
</dbReference>
<evidence type="ECO:0000313" key="8">
    <source>
        <dbReference type="Ensembl" id="ENSFHEP00000011497.1"/>
    </source>
</evidence>
<evidence type="ECO:0000259" key="6">
    <source>
        <dbReference type="PROSITE" id="PS50209"/>
    </source>
</evidence>
<dbReference type="PROSITE" id="PS50837">
    <property type="entry name" value="NACHT"/>
    <property type="match status" value="1"/>
</dbReference>
<evidence type="ECO:0000313" key="9">
    <source>
        <dbReference type="Proteomes" id="UP000265000"/>
    </source>
</evidence>
<sequence length="546" mass="62301">MADANMSAKDYISNTRAQLLGGLRNLSVIAENLYQQGVLNDDEFNEIKAEKDDYGRTEAILDSVTRKGEAACYQLLKIIYQTRKRTLERPDPVFKNSHEASAETKKFDLNHWISCFSFKEDPEMGSNYIQENKNTKHKPKVSPSDLLKTDKNILLVGNPGIGKTALSHEMLRQWAKRDKKKLDYMFYFDMREITSIPPTMGLEDLLFTAYCQPDEGKDEVLQDIERTSDNVTIILDGITTLSSLVVQKVVKKDLLPDAKIIITCRPDDEEDLCLEDWLRVEVKGFSEETIKTYLSTTLGDDHREVLNNTQMVTLCHVPMYALMVAASFSSGDSLQPRTVNEIYISAVRHRLQLKSRKTRIKNPNQVFKTKGNKLLSLAKAAFYATQGKTVSLEELSCDDSCVLSFLKPHHVKVAPAETRTVYAFLHYTMQEFFAALWLLKNPDKIREVFQQCLAKEMKHMRPLIPFACCLLNEKSPRLINCLIPAEELKETSEWFFKEMINTFTSEAAVGDSEPYIDIPFLCQWFLSSGNGVISFWTCTLPSLRQA</sequence>
<dbReference type="GeneTree" id="ENSGT00940000168817"/>
<dbReference type="GO" id="GO:0042981">
    <property type="term" value="P:regulation of apoptotic process"/>
    <property type="evidence" value="ECO:0007669"/>
    <property type="project" value="InterPro"/>
</dbReference>
<dbReference type="InterPro" id="IPR050637">
    <property type="entry name" value="NLRP_innate_immun_reg"/>
</dbReference>
<keyword evidence="9" id="KW-1185">Reference proteome</keyword>
<dbReference type="InterPro" id="IPR007111">
    <property type="entry name" value="NACHT_NTPase"/>
</dbReference>
<dbReference type="STRING" id="8078.ENSFHEP00000011497"/>
<dbReference type="InterPro" id="IPR011029">
    <property type="entry name" value="DEATH-like_dom_sf"/>
</dbReference>
<dbReference type="Pfam" id="PF05729">
    <property type="entry name" value="NACHT"/>
    <property type="match status" value="1"/>
</dbReference>
<dbReference type="Proteomes" id="UP000265000">
    <property type="component" value="Unplaced"/>
</dbReference>
<name>A0A3Q2PFY6_FUNHE</name>
<protein>
    <recommendedName>
        <fullName evidence="10">CARD domain-containing protein</fullName>
    </recommendedName>
</protein>
<dbReference type="CDD" id="cd01671">
    <property type="entry name" value="CARD"/>
    <property type="match status" value="1"/>
</dbReference>
<dbReference type="PANTHER" id="PTHR45690">
    <property type="entry name" value="NACHT, LRR AND PYD DOMAINS-CONTAINING PROTEIN 12"/>
    <property type="match status" value="1"/>
</dbReference>
<dbReference type="InterPro" id="IPR001315">
    <property type="entry name" value="CARD"/>
</dbReference>
<reference evidence="8" key="1">
    <citation type="submission" date="2025-08" db="UniProtKB">
        <authorList>
            <consortium name="Ensembl"/>
        </authorList>
    </citation>
    <scope>IDENTIFICATION</scope>
</reference>
<dbReference type="InterPro" id="IPR003593">
    <property type="entry name" value="AAA+_ATPase"/>
</dbReference>
<feature type="domain" description="CARD" evidence="6">
    <location>
        <begin position="4"/>
        <end position="82"/>
    </location>
</feature>
<evidence type="ECO:0000256" key="3">
    <source>
        <dbReference type="ARBA" id="ARBA00022588"/>
    </source>
</evidence>
<dbReference type="CDD" id="cd00009">
    <property type="entry name" value="AAA"/>
    <property type="match status" value="1"/>
</dbReference>
<dbReference type="Pfam" id="PF00619">
    <property type="entry name" value="CARD"/>
    <property type="match status" value="1"/>
</dbReference>
<organism evidence="8 9">
    <name type="scientific">Fundulus heteroclitus</name>
    <name type="common">Killifish</name>
    <name type="synonym">Mummichog</name>
    <dbReference type="NCBI Taxonomy" id="8078"/>
    <lineage>
        <taxon>Eukaryota</taxon>
        <taxon>Metazoa</taxon>
        <taxon>Chordata</taxon>
        <taxon>Craniata</taxon>
        <taxon>Vertebrata</taxon>
        <taxon>Euteleostomi</taxon>
        <taxon>Actinopterygii</taxon>
        <taxon>Neopterygii</taxon>
        <taxon>Teleostei</taxon>
        <taxon>Neoteleostei</taxon>
        <taxon>Acanthomorphata</taxon>
        <taxon>Ovalentaria</taxon>
        <taxon>Atherinomorphae</taxon>
        <taxon>Cyprinodontiformes</taxon>
        <taxon>Fundulidae</taxon>
        <taxon>Fundulus</taxon>
    </lineage>
</organism>
<accession>A0A3Q2PFY6</accession>
<dbReference type="Ensembl" id="ENSFHET00000018496.1">
    <property type="protein sequence ID" value="ENSFHEP00000011497.1"/>
    <property type="gene ID" value="ENSFHEG00000012943.1"/>
</dbReference>
<evidence type="ECO:0000256" key="2">
    <source>
        <dbReference type="ARBA" id="ARBA00022490"/>
    </source>
</evidence>
<evidence type="ECO:0000256" key="1">
    <source>
        <dbReference type="ARBA" id="ARBA00004496"/>
    </source>
</evidence>
<reference evidence="8" key="2">
    <citation type="submission" date="2025-09" db="UniProtKB">
        <authorList>
            <consortium name="Ensembl"/>
        </authorList>
    </citation>
    <scope>IDENTIFICATION</scope>
</reference>
<dbReference type="SUPFAM" id="SSF52540">
    <property type="entry name" value="P-loop containing nucleoside triphosphate hydrolases"/>
    <property type="match status" value="1"/>
</dbReference>
<dbReference type="Gene3D" id="3.40.50.300">
    <property type="entry name" value="P-loop containing nucleotide triphosphate hydrolases"/>
    <property type="match status" value="1"/>
</dbReference>
<feature type="domain" description="NACHT" evidence="7">
    <location>
        <begin position="151"/>
        <end position="267"/>
    </location>
</feature>
<dbReference type="SUPFAM" id="SSF47986">
    <property type="entry name" value="DEATH domain"/>
    <property type="match status" value="1"/>
</dbReference>
<keyword evidence="2" id="KW-0963">Cytoplasm</keyword>
<keyword evidence="4" id="KW-0677">Repeat</keyword>
<evidence type="ECO:0000256" key="5">
    <source>
        <dbReference type="ARBA" id="ARBA00022859"/>
    </source>
</evidence>